<evidence type="ECO:0000313" key="1">
    <source>
        <dbReference type="EMBL" id="TWR31080.1"/>
    </source>
</evidence>
<keyword evidence="2" id="KW-1185">Reference proteome</keyword>
<reference evidence="1 2" key="1">
    <citation type="submission" date="2019-07" db="EMBL/GenBank/DDBJ databases">
        <authorList>
            <person name="Kim J."/>
        </authorList>
    </citation>
    <scope>NUCLEOTIDE SEQUENCE [LARGE SCALE GENOMIC DNA]</scope>
    <source>
        <strain evidence="2">dk17</strain>
    </source>
</reference>
<proteinExistence type="predicted"/>
<evidence type="ECO:0000313" key="2">
    <source>
        <dbReference type="Proteomes" id="UP000320042"/>
    </source>
</evidence>
<gene>
    <name evidence="1" type="ORF">FPZ43_00940</name>
</gene>
<protein>
    <submittedName>
        <fullName evidence="1">Uncharacterized protein</fullName>
    </submittedName>
</protein>
<sequence>MKNSKPLIRRTFLQERFEVLIKKQLNGQATFNDLTELDWIVNRDPKLRDIILEEMQCNDDNSQPNDYNPEQWLTPPSTLQQQSLLSKIKHWLSKWFITKHHSLTGVSN</sequence>
<comment type="caution">
    <text evidence="1">The sequence shown here is derived from an EMBL/GenBank/DDBJ whole genome shotgun (WGS) entry which is preliminary data.</text>
</comment>
<dbReference type="EMBL" id="VOEJ01000001">
    <property type="protein sequence ID" value="TWR31080.1"/>
    <property type="molecule type" value="Genomic_DNA"/>
</dbReference>
<dbReference type="OrthoDB" id="798162at2"/>
<organism evidence="1 2">
    <name type="scientific">Mucilaginibacter pallidiroseus</name>
    <dbReference type="NCBI Taxonomy" id="2599295"/>
    <lineage>
        <taxon>Bacteria</taxon>
        <taxon>Pseudomonadati</taxon>
        <taxon>Bacteroidota</taxon>
        <taxon>Sphingobacteriia</taxon>
        <taxon>Sphingobacteriales</taxon>
        <taxon>Sphingobacteriaceae</taxon>
        <taxon>Mucilaginibacter</taxon>
    </lineage>
</organism>
<dbReference type="AlphaFoldDB" id="A0A563UI48"/>
<dbReference type="RefSeq" id="WP_146379979.1">
    <property type="nucleotide sequence ID" value="NZ_VOEJ01000001.1"/>
</dbReference>
<accession>A0A563UI48</accession>
<dbReference type="Proteomes" id="UP000320042">
    <property type="component" value="Unassembled WGS sequence"/>
</dbReference>
<name>A0A563UI48_9SPHI</name>